<dbReference type="EMBL" id="JACHMG010000001">
    <property type="protein sequence ID" value="MBB4688303.1"/>
    <property type="molecule type" value="Genomic_DNA"/>
</dbReference>
<keyword evidence="3" id="KW-1185">Reference proteome</keyword>
<reference evidence="2 3" key="1">
    <citation type="submission" date="2020-08" db="EMBL/GenBank/DDBJ databases">
        <title>Sequencing the genomes of 1000 actinobacteria strains.</title>
        <authorList>
            <person name="Klenk H.-P."/>
        </authorList>
    </citation>
    <scope>NUCLEOTIDE SEQUENCE [LARGE SCALE GENOMIC DNA]</scope>
    <source>
        <strain evidence="2 3">DSM 45859</strain>
    </source>
</reference>
<proteinExistence type="predicted"/>
<feature type="transmembrane region" description="Helical" evidence="1">
    <location>
        <begin position="53"/>
        <end position="75"/>
    </location>
</feature>
<protein>
    <recommendedName>
        <fullName evidence="4">ABC-type transport system involved in multi-copper enzyme maturation permease subunit</fullName>
    </recommendedName>
</protein>
<feature type="transmembrane region" description="Helical" evidence="1">
    <location>
        <begin position="96"/>
        <end position="122"/>
    </location>
</feature>
<dbReference type="RefSeq" id="WP_312873989.1">
    <property type="nucleotide sequence ID" value="NZ_JACHMG010000001.1"/>
</dbReference>
<keyword evidence="1" id="KW-1133">Transmembrane helix</keyword>
<feature type="transmembrane region" description="Helical" evidence="1">
    <location>
        <begin position="245"/>
        <end position="264"/>
    </location>
</feature>
<feature type="transmembrane region" description="Helical" evidence="1">
    <location>
        <begin position="166"/>
        <end position="185"/>
    </location>
</feature>
<organism evidence="2 3">
    <name type="scientific">Amycolatopsis jiangsuensis</name>
    <dbReference type="NCBI Taxonomy" id="1181879"/>
    <lineage>
        <taxon>Bacteria</taxon>
        <taxon>Bacillati</taxon>
        <taxon>Actinomycetota</taxon>
        <taxon>Actinomycetes</taxon>
        <taxon>Pseudonocardiales</taxon>
        <taxon>Pseudonocardiaceae</taxon>
        <taxon>Amycolatopsis</taxon>
    </lineage>
</organism>
<name>A0A840J352_9PSEU</name>
<dbReference type="Proteomes" id="UP000581769">
    <property type="component" value="Unassembled WGS sequence"/>
</dbReference>
<gene>
    <name evidence="2" type="ORF">BJY18_005788</name>
</gene>
<keyword evidence="1" id="KW-0812">Transmembrane</keyword>
<keyword evidence="1" id="KW-0472">Membrane</keyword>
<evidence type="ECO:0008006" key="4">
    <source>
        <dbReference type="Google" id="ProtNLM"/>
    </source>
</evidence>
<dbReference type="AlphaFoldDB" id="A0A840J352"/>
<evidence type="ECO:0000256" key="1">
    <source>
        <dbReference type="SAM" id="Phobius"/>
    </source>
</evidence>
<feature type="transmembrane region" description="Helical" evidence="1">
    <location>
        <begin position="12"/>
        <end position="33"/>
    </location>
</feature>
<accession>A0A840J352</accession>
<comment type="caution">
    <text evidence="2">The sequence shown here is derived from an EMBL/GenBank/DDBJ whole genome shotgun (WGS) entry which is preliminary data.</text>
</comment>
<sequence length="461" mass="48470">MVNALRTELRRTIALWLAVLMAAVGLVFFFSFTGPWRRDSSAWGLDAPATAQWTRYLLLLVWPMVVGAGAIQGMRDSRSGVSELFASTSRPAGHRALTLGLTTGIGAVVGYLVLLAVGFVQVAVNGGMFTLASLMPVVLGLLAVLAGVAIGLGVGRLLPHPVTAPALAVLALVAVMFLEVSSGHGGDADGLLPNWVALLSAAQEQPRSAFLVPSAAVDTGQFLWFAGLIGTGLLLLVMRSARARLLAVLPVVAGLVGAAVVLPASAADNLTPDKAASELVCDGSVCVEKLHEDWLPTLAGPAKEALRLLEKLPQHPVRVEESTEGNNTTVTPRRDPELVLVKKDDTYTILPGTQQAGYLTGHDLTMALLKGAGTPPCEGLSYSHPEEEAARRVMAYWLAGSATPPPLHEHEYKQVPGLMQSAWTALHAQPEPEQLARVAAARQLQLSCQGDPLTALLGGAH</sequence>
<evidence type="ECO:0000313" key="3">
    <source>
        <dbReference type="Proteomes" id="UP000581769"/>
    </source>
</evidence>
<evidence type="ECO:0000313" key="2">
    <source>
        <dbReference type="EMBL" id="MBB4688303.1"/>
    </source>
</evidence>
<feature type="transmembrane region" description="Helical" evidence="1">
    <location>
        <begin position="128"/>
        <end position="154"/>
    </location>
</feature>
<feature type="transmembrane region" description="Helical" evidence="1">
    <location>
        <begin position="221"/>
        <end position="238"/>
    </location>
</feature>